<name>A0A0E9RWD4_ANGAN</name>
<organism evidence="2">
    <name type="scientific">Anguilla anguilla</name>
    <name type="common">European freshwater eel</name>
    <name type="synonym">Muraena anguilla</name>
    <dbReference type="NCBI Taxonomy" id="7936"/>
    <lineage>
        <taxon>Eukaryota</taxon>
        <taxon>Metazoa</taxon>
        <taxon>Chordata</taxon>
        <taxon>Craniata</taxon>
        <taxon>Vertebrata</taxon>
        <taxon>Euteleostomi</taxon>
        <taxon>Actinopterygii</taxon>
        <taxon>Neopterygii</taxon>
        <taxon>Teleostei</taxon>
        <taxon>Anguilliformes</taxon>
        <taxon>Anguillidae</taxon>
        <taxon>Anguilla</taxon>
    </lineage>
</organism>
<keyword evidence="1" id="KW-0472">Membrane</keyword>
<dbReference type="AlphaFoldDB" id="A0A0E9RWD4"/>
<keyword evidence="1" id="KW-0812">Transmembrane</keyword>
<dbReference type="EMBL" id="GBXM01075088">
    <property type="protein sequence ID" value="JAH33489.1"/>
    <property type="molecule type" value="Transcribed_RNA"/>
</dbReference>
<reference evidence="2" key="2">
    <citation type="journal article" date="2015" name="Fish Shellfish Immunol.">
        <title>Early steps in the European eel (Anguilla anguilla)-Vibrio vulnificus interaction in the gills: Role of the RtxA13 toxin.</title>
        <authorList>
            <person name="Callol A."/>
            <person name="Pajuelo D."/>
            <person name="Ebbesson L."/>
            <person name="Teles M."/>
            <person name="MacKenzie S."/>
            <person name="Amaro C."/>
        </authorList>
    </citation>
    <scope>NUCLEOTIDE SEQUENCE</scope>
</reference>
<evidence type="ECO:0000256" key="1">
    <source>
        <dbReference type="SAM" id="Phobius"/>
    </source>
</evidence>
<evidence type="ECO:0000313" key="2">
    <source>
        <dbReference type="EMBL" id="JAH33489.1"/>
    </source>
</evidence>
<sequence>MFCTSVSLKQFVSYYVTKLRNGEMLIVGLNVIALELWIAKICWKWMMT</sequence>
<accession>A0A0E9RWD4</accession>
<proteinExistence type="predicted"/>
<keyword evidence="1" id="KW-1133">Transmembrane helix</keyword>
<reference evidence="2" key="1">
    <citation type="submission" date="2014-11" db="EMBL/GenBank/DDBJ databases">
        <authorList>
            <person name="Amaro Gonzalez C."/>
        </authorList>
    </citation>
    <scope>NUCLEOTIDE SEQUENCE</scope>
</reference>
<feature type="transmembrane region" description="Helical" evidence="1">
    <location>
        <begin position="24"/>
        <end position="43"/>
    </location>
</feature>
<protein>
    <submittedName>
        <fullName evidence="2">Uncharacterized protein</fullName>
    </submittedName>
</protein>